<keyword evidence="7" id="KW-0966">Cell projection</keyword>
<keyword evidence="7" id="KW-0282">Flagellum</keyword>
<evidence type="ECO:0000256" key="3">
    <source>
        <dbReference type="ARBA" id="ARBA00023143"/>
    </source>
</evidence>
<keyword evidence="3 4" id="KW-0975">Bacterial flagellum</keyword>
<dbReference type="NCBIfam" id="TIGR03506">
    <property type="entry name" value="FlgEFG_subfam"/>
    <property type="match status" value="1"/>
</dbReference>
<evidence type="ECO:0000256" key="2">
    <source>
        <dbReference type="ARBA" id="ARBA00009677"/>
    </source>
</evidence>
<dbReference type="Pfam" id="PF22692">
    <property type="entry name" value="LlgE_F_G_D1"/>
    <property type="match status" value="1"/>
</dbReference>
<keyword evidence="7" id="KW-0969">Cilium</keyword>
<evidence type="ECO:0000259" key="5">
    <source>
        <dbReference type="Pfam" id="PF06429"/>
    </source>
</evidence>
<organism evidence="7 8">
    <name type="scientific">Massilia atriviolacea</name>
    <dbReference type="NCBI Taxonomy" id="2495579"/>
    <lineage>
        <taxon>Bacteria</taxon>
        <taxon>Pseudomonadati</taxon>
        <taxon>Pseudomonadota</taxon>
        <taxon>Betaproteobacteria</taxon>
        <taxon>Burkholderiales</taxon>
        <taxon>Oxalobacteraceae</taxon>
        <taxon>Telluria group</taxon>
        <taxon>Massilia</taxon>
    </lineage>
</organism>
<feature type="domain" description="Flagellar hook protein FlgE/F/G-like D1" evidence="6">
    <location>
        <begin position="86"/>
        <end position="131"/>
    </location>
</feature>
<gene>
    <name evidence="7" type="ORF">EJB06_25635</name>
</gene>
<dbReference type="Pfam" id="PF06429">
    <property type="entry name" value="Flg_bbr_C"/>
    <property type="match status" value="1"/>
</dbReference>
<dbReference type="InterPro" id="IPR037925">
    <property type="entry name" value="FlgE/F/G-like"/>
</dbReference>
<proteinExistence type="inferred from homology"/>
<comment type="caution">
    <text evidence="7">The sequence shown here is derived from an EMBL/GenBank/DDBJ whole genome shotgun (WGS) entry which is preliminary data.</text>
</comment>
<keyword evidence="8" id="KW-1185">Reference proteome</keyword>
<evidence type="ECO:0000313" key="7">
    <source>
        <dbReference type="EMBL" id="RSZ56280.1"/>
    </source>
</evidence>
<dbReference type="Proteomes" id="UP000278085">
    <property type="component" value="Unassembled WGS sequence"/>
</dbReference>
<comment type="similarity">
    <text evidence="2 4">Belongs to the flagella basal body rod proteins family.</text>
</comment>
<dbReference type="InterPro" id="IPR010930">
    <property type="entry name" value="Flg_bb/hook_C_dom"/>
</dbReference>
<evidence type="ECO:0000259" key="6">
    <source>
        <dbReference type="Pfam" id="PF22692"/>
    </source>
</evidence>
<dbReference type="OrthoDB" id="9804559at2"/>
<dbReference type="InterPro" id="IPR053967">
    <property type="entry name" value="LlgE_F_G-like_D1"/>
</dbReference>
<dbReference type="AlphaFoldDB" id="A0A430HFK0"/>
<protein>
    <submittedName>
        <fullName evidence="7">Flagellar hook-basal body protein</fullName>
    </submittedName>
</protein>
<dbReference type="GO" id="GO:0071978">
    <property type="term" value="P:bacterial-type flagellum-dependent swarming motility"/>
    <property type="evidence" value="ECO:0007669"/>
    <property type="project" value="TreeGrafter"/>
</dbReference>
<feature type="domain" description="Flagellar basal-body/hook protein C-terminal" evidence="5">
    <location>
        <begin position="194"/>
        <end position="237"/>
    </location>
</feature>
<comment type="subcellular location">
    <subcellularLocation>
        <location evidence="1 4">Bacterial flagellum basal body</location>
    </subcellularLocation>
</comment>
<evidence type="ECO:0000256" key="4">
    <source>
        <dbReference type="RuleBase" id="RU362116"/>
    </source>
</evidence>
<dbReference type="RefSeq" id="WP_126076861.1">
    <property type="nucleotide sequence ID" value="NZ_CP051166.1"/>
</dbReference>
<evidence type="ECO:0000256" key="1">
    <source>
        <dbReference type="ARBA" id="ARBA00004117"/>
    </source>
</evidence>
<dbReference type="PANTHER" id="PTHR30435">
    <property type="entry name" value="FLAGELLAR PROTEIN"/>
    <property type="match status" value="1"/>
</dbReference>
<reference evidence="7 8" key="1">
    <citation type="submission" date="2018-12" db="EMBL/GenBank/DDBJ databases">
        <authorList>
            <person name="Yang E."/>
        </authorList>
    </citation>
    <scope>NUCLEOTIDE SEQUENCE [LARGE SCALE GENOMIC DNA]</scope>
    <source>
        <strain evidence="7 8">SOD</strain>
    </source>
</reference>
<dbReference type="EMBL" id="RXLQ01000017">
    <property type="protein sequence ID" value="RSZ56280.1"/>
    <property type="molecule type" value="Genomic_DNA"/>
</dbReference>
<accession>A0A430HFK0</accession>
<name>A0A430HFK0_9BURK</name>
<dbReference type="SUPFAM" id="SSF117143">
    <property type="entry name" value="Flagellar hook protein flgE"/>
    <property type="match status" value="1"/>
</dbReference>
<sequence>MSNALIASVQSMQNDQRRLDTISQNMVNIATPGYKRAIPVAGAFDAMLAAPSRGAAALAAQAPTVNSVLDLSAGAFKQTNKPFDLAIAGDGYFELATPQGPAYTRAGDFHLDARGRLVSQAGFALQGLQGDLVLNGATAAIDHGGRITQDGATLGQIKLVRFADARALVKNGAGLLQAVPGMEGATEAKPELQVGYLENSNVTPMREMVSMMETTRHFEAAQKLFQGYDEKISSAIQKLGQF</sequence>
<evidence type="ECO:0000313" key="8">
    <source>
        <dbReference type="Proteomes" id="UP000278085"/>
    </source>
</evidence>
<dbReference type="GO" id="GO:0009425">
    <property type="term" value="C:bacterial-type flagellum basal body"/>
    <property type="evidence" value="ECO:0007669"/>
    <property type="project" value="UniProtKB-SubCell"/>
</dbReference>
<dbReference type="InterPro" id="IPR020013">
    <property type="entry name" value="Flagellar_FlgE/F/G"/>
</dbReference>
<dbReference type="PANTHER" id="PTHR30435:SF19">
    <property type="entry name" value="FLAGELLAR BASAL-BODY ROD PROTEIN FLGG"/>
    <property type="match status" value="1"/>
</dbReference>